<protein>
    <submittedName>
        <fullName evidence="1">Uncharacterized protein</fullName>
    </submittedName>
</protein>
<gene>
    <name evidence="1" type="ORF">ABVK25_011504</name>
</gene>
<name>A0ABR4ARN3_9LECA</name>
<dbReference type="EMBL" id="JBHFEH010000100">
    <property type="protein sequence ID" value="KAL2047477.1"/>
    <property type="molecule type" value="Genomic_DNA"/>
</dbReference>
<organism evidence="1 2">
    <name type="scientific">Lepraria finkii</name>
    <dbReference type="NCBI Taxonomy" id="1340010"/>
    <lineage>
        <taxon>Eukaryota</taxon>
        <taxon>Fungi</taxon>
        <taxon>Dikarya</taxon>
        <taxon>Ascomycota</taxon>
        <taxon>Pezizomycotina</taxon>
        <taxon>Lecanoromycetes</taxon>
        <taxon>OSLEUM clade</taxon>
        <taxon>Lecanoromycetidae</taxon>
        <taxon>Lecanorales</taxon>
        <taxon>Lecanorineae</taxon>
        <taxon>Stereocaulaceae</taxon>
        <taxon>Lepraria</taxon>
    </lineage>
</organism>
<accession>A0ABR4ARN3</accession>
<dbReference type="Proteomes" id="UP001590951">
    <property type="component" value="Unassembled WGS sequence"/>
</dbReference>
<comment type="caution">
    <text evidence="1">The sequence shown here is derived from an EMBL/GenBank/DDBJ whole genome shotgun (WGS) entry which is preliminary data.</text>
</comment>
<sequence>MMLIKLFTRRLSNLPPSFKASSLRINLEHYVLHPGHSNRCTQNHPYLNRVHINSPLLKSLYTPTSALVKLGDTYELKEGGFLKVKDMKRHTKSLAAVGSWMFRPVSETKGLPRSDPDEVY</sequence>
<proteinExistence type="predicted"/>
<evidence type="ECO:0000313" key="1">
    <source>
        <dbReference type="EMBL" id="KAL2047477.1"/>
    </source>
</evidence>
<reference evidence="1 2" key="1">
    <citation type="submission" date="2024-09" db="EMBL/GenBank/DDBJ databases">
        <title>Rethinking Asexuality: The Enigmatic Case of Functional Sexual Genes in Lepraria (Stereocaulaceae).</title>
        <authorList>
            <person name="Doellman M."/>
            <person name="Sun Y."/>
            <person name="Barcenas-Pena A."/>
            <person name="Lumbsch H.T."/>
            <person name="Grewe F."/>
        </authorList>
    </citation>
    <scope>NUCLEOTIDE SEQUENCE [LARGE SCALE GENOMIC DNA]</scope>
    <source>
        <strain evidence="1 2">Grewe 0041</strain>
    </source>
</reference>
<evidence type="ECO:0000313" key="2">
    <source>
        <dbReference type="Proteomes" id="UP001590951"/>
    </source>
</evidence>
<keyword evidence="2" id="KW-1185">Reference proteome</keyword>